<evidence type="ECO:0000256" key="2">
    <source>
        <dbReference type="ARBA" id="ARBA00022475"/>
    </source>
</evidence>
<evidence type="ECO:0000256" key="5">
    <source>
        <dbReference type="ARBA" id="ARBA00023136"/>
    </source>
</evidence>
<feature type="transmembrane region" description="Helical" evidence="6">
    <location>
        <begin position="305"/>
        <end position="326"/>
    </location>
</feature>
<evidence type="ECO:0000313" key="8">
    <source>
        <dbReference type="Proteomes" id="UP000674084"/>
    </source>
</evidence>
<evidence type="ECO:0008006" key="9">
    <source>
        <dbReference type="Google" id="ProtNLM"/>
    </source>
</evidence>
<name>A0ABS5DDI9_9PSEU</name>
<feature type="transmembrane region" description="Helical" evidence="6">
    <location>
        <begin position="338"/>
        <end position="363"/>
    </location>
</feature>
<organism evidence="7 8">
    <name type="scientific">Saccharopolyspora endophytica</name>
    <dbReference type="NCBI Taxonomy" id="543886"/>
    <lineage>
        <taxon>Bacteria</taxon>
        <taxon>Bacillati</taxon>
        <taxon>Actinomycetota</taxon>
        <taxon>Actinomycetes</taxon>
        <taxon>Pseudonocardiales</taxon>
        <taxon>Pseudonocardiaceae</taxon>
        <taxon>Saccharopolyspora</taxon>
    </lineage>
</organism>
<dbReference type="PANTHER" id="PTHR30250:SF11">
    <property type="entry name" value="O-ANTIGEN TRANSPORTER-RELATED"/>
    <property type="match status" value="1"/>
</dbReference>
<evidence type="ECO:0000313" key="7">
    <source>
        <dbReference type="EMBL" id="MBQ0924350.1"/>
    </source>
</evidence>
<feature type="transmembrane region" description="Helical" evidence="6">
    <location>
        <begin position="370"/>
        <end position="386"/>
    </location>
</feature>
<reference evidence="7 8" key="1">
    <citation type="submission" date="2021-04" db="EMBL/GenBank/DDBJ databases">
        <title>Whole-genome sequencing of Saccharopolyspora endophytica KCTC 19397.</title>
        <authorList>
            <person name="Ay H."/>
            <person name="Saygin H."/>
            <person name="Sahin N."/>
        </authorList>
    </citation>
    <scope>NUCLEOTIDE SEQUENCE [LARGE SCALE GENOMIC DNA]</scope>
    <source>
        <strain evidence="7 8">KCTC 19397</strain>
    </source>
</reference>
<feature type="transmembrane region" description="Helical" evidence="6">
    <location>
        <begin position="228"/>
        <end position="247"/>
    </location>
</feature>
<gene>
    <name evidence="7" type="ORF">KBO27_10380</name>
</gene>
<keyword evidence="3 6" id="KW-0812">Transmembrane</keyword>
<dbReference type="PANTHER" id="PTHR30250">
    <property type="entry name" value="PST FAMILY PREDICTED COLANIC ACID TRANSPORTER"/>
    <property type="match status" value="1"/>
</dbReference>
<feature type="transmembrane region" description="Helical" evidence="6">
    <location>
        <begin position="40"/>
        <end position="60"/>
    </location>
</feature>
<feature type="transmembrane region" description="Helical" evidence="6">
    <location>
        <begin position="81"/>
        <end position="100"/>
    </location>
</feature>
<feature type="transmembrane region" description="Helical" evidence="6">
    <location>
        <begin position="253"/>
        <end position="284"/>
    </location>
</feature>
<sequence length="438" mass="43480">MTGGAQSGAVALAVGTVLVGAAGYAFVALAGHLFAPSEAAAVSTVYMVVNILGPGVFLALEQEVSRRTAHAVALGRSVREAVVRTAIRGAGLLAAGLLALVACAPFLVDDALAGHCGLLVVVAANTALAAMMSLVRGVLAGMDDFGGYAASLGAEGIGRLLLVGSAWFAGPVPVTWYAATFAAGTGCSALVGALCASRRRRSLVRPGLGDAVANGGSRPAASGGLPSLAVATLLTYVIANLSVVIVTTRLQDAALAAAFAAGLLLARMPMFVFSPVQAFLLTALTDAQARAERRRFRATIRNGMAVALAFGAAGLLGVLGLGGWALRELFGTRVALSTLTLVCLVGSTVLLMGAQVLHAALVARGRHRKVAVSWLAGAVVLVAVLTSPGEPVAAAVAAQALAALTVAVGMAWALSRSSAAPGNAGTPAGAVGTLAAEH</sequence>
<dbReference type="EMBL" id="JAGPXE010000003">
    <property type="protein sequence ID" value="MBQ0924350.1"/>
    <property type="molecule type" value="Genomic_DNA"/>
</dbReference>
<feature type="transmembrane region" description="Helical" evidence="6">
    <location>
        <begin position="392"/>
        <end position="414"/>
    </location>
</feature>
<proteinExistence type="predicted"/>
<feature type="transmembrane region" description="Helical" evidence="6">
    <location>
        <begin position="174"/>
        <end position="196"/>
    </location>
</feature>
<comment type="caution">
    <text evidence="7">The sequence shown here is derived from an EMBL/GenBank/DDBJ whole genome shotgun (WGS) entry which is preliminary data.</text>
</comment>
<dbReference type="Proteomes" id="UP000674084">
    <property type="component" value="Unassembled WGS sequence"/>
</dbReference>
<accession>A0ABS5DDI9</accession>
<protein>
    <recommendedName>
        <fullName evidence="9">Polysaccharide biosynthesis protein</fullName>
    </recommendedName>
</protein>
<keyword evidence="2" id="KW-1003">Cell membrane</keyword>
<evidence type="ECO:0000256" key="1">
    <source>
        <dbReference type="ARBA" id="ARBA00004651"/>
    </source>
</evidence>
<keyword evidence="8" id="KW-1185">Reference proteome</keyword>
<keyword evidence="4 6" id="KW-1133">Transmembrane helix</keyword>
<evidence type="ECO:0000256" key="3">
    <source>
        <dbReference type="ARBA" id="ARBA00022692"/>
    </source>
</evidence>
<feature type="transmembrane region" description="Helical" evidence="6">
    <location>
        <begin position="12"/>
        <end position="34"/>
    </location>
</feature>
<feature type="transmembrane region" description="Helical" evidence="6">
    <location>
        <begin position="112"/>
        <end position="135"/>
    </location>
</feature>
<dbReference type="RefSeq" id="WP_210969730.1">
    <property type="nucleotide sequence ID" value="NZ_JAGPXE010000003.1"/>
</dbReference>
<evidence type="ECO:0000256" key="4">
    <source>
        <dbReference type="ARBA" id="ARBA00022989"/>
    </source>
</evidence>
<keyword evidence="5 6" id="KW-0472">Membrane</keyword>
<feature type="transmembrane region" description="Helical" evidence="6">
    <location>
        <begin position="147"/>
        <end position="168"/>
    </location>
</feature>
<evidence type="ECO:0000256" key="6">
    <source>
        <dbReference type="SAM" id="Phobius"/>
    </source>
</evidence>
<dbReference type="InterPro" id="IPR050833">
    <property type="entry name" value="Poly_Biosynth_Transport"/>
</dbReference>
<comment type="subcellular location">
    <subcellularLocation>
        <location evidence="1">Cell membrane</location>
        <topology evidence="1">Multi-pass membrane protein</topology>
    </subcellularLocation>
</comment>